<dbReference type="GO" id="GO:0008270">
    <property type="term" value="F:zinc ion binding"/>
    <property type="evidence" value="ECO:0007669"/>
    <property type="project" value="UniProtKB-KW"/>
</dbReference>
<evidence type="ECO:0000256" key="6">
    <source>
        <dbReference type="ARBA" id="ARBA00023242"/>
    </source>
</evidence>
<feature type="domain" description="C2H2-type" evidence="8">
    <location>
        <begin position="63"/>
        <end position="90"/>
    </location>
</feature>
<dbReference type="PANTHER" id="PTHR24394">
    <property type="entry name" value="ZINC FINGER PROTEIN"/>
    <property type="match status" value="1"/>
</dbReference>
<dbReference type="Gene3D" id="3.30.160.60">
    <property type="entry name" value="Classic Zinc Finger"/>
    <property type="match status" value="2"/>
</dbReference>
<evidence type="ECO:0000313" key="10">
    <source>
        <dbReference type="Proteomes" id="UP000279307"/>
    </source>
</evidence>
<sequence length="177" mass="19831">MFRKPSMPLFCLPTAVVPGPITGPVPAPMSVPMPGPASGLMPGSTTSMQTSSHTRKQQTDKPYTCSECGQGLSYIFTLNRHRKTTCGKVRNTNGEWKCKDCPRSYQTKGNLKRHKKYGCGVPRQFYCVFCGGTFTQRCSLYRHLKNQHEQNDDRLMQRELDQDSGIYSSAESLHSSN</sequence>
<name>A0A3L8D3Y4_OOCBI</name>
<accession>A0A3L8D3Y4</accession>
<feature type="domain" description="C2H2-type" evidence="8">
    <location>
        <begin position="125"/>
        <end position="153"/>
    </location>
</feature>
<dbReference type="GO" id="GO:0000981">
    <property type="term" value="F:DNA-binding transcription factor activity, RNA polymerase II-specific"/>
    <property type="evidence" value="ECO:0007669"/>
    <property type="project" value="TreeGrafter"/>
</dbReference>
<evidence type="ECO:0000256" key="7">
    <source>
        <dbReference type="PROSITE-ProRule" id="PRU00042"/>
    </source>
</evidence>
<dbReference type="InterPro" id="IPR013087">
    <property type="entry name" value="Znf_C2H2_type"/>
</dbReference>
<proteinExistence type="predicted"/>
<dbReference type="OrthoDB" id="6359816at2759"/>
<comment type="caution">
    <text evidence="9">The sequence shown here is derived from an EMBL/GenBank/DDBJ whole genome shotgun (WGS) entry which is preliminary data.</text>
</comment>
<protein>
    <recommendedName>
        <fullName evidence="8">C2H2-type domain-containing protein</fullName>
    </recommendedName>
</protein>
<evidence type="ECO:0000313" key="9">
    <source>
        <dbReference type="EMBL" id="RLU14949.1"/>
    </source>
</evidence>
<keyword evidence="3" id="KW-0677">Repeat</keyword>
<dbReference type="PANTHER" id="PTHR24394:SF44">
    <property type="entry name" value="ZINC FINGER PROTEIN 271-LIKE"/>
    <property type="match status" value="1"/>
</dbReference>
<evidence type="ECO:0000256" key="4">
    <source>
        <dbReference type="ARBA" id="ARBA00022771"/>
    </source>
</evidence>
<evidence type="ECO:0000256" key="2">
    <source>
        <dbReference type="ARBA" id="ARBA00022723"/>
    </source>
</evidence>
<dbReference type="PROSITE" id="PS50157">
    <property type="entry name" value="ZINC_FINGER_C2H2_2"/>
    <property type="match status" value="2"/>
</dbReference>
<dbReference type="Proteomes" id="UP000279307">
    <property type="component" value="Chromosome 14"/>
</dbReference>
<evidence type="ECO:0000256" key="3">
    <source>
        <dbReference type="ARBA" id="ARBA00022737"/>
    </source>
</evidence>
<dbReference type="InterPro" id="IPR036236">
    <property type="entry name" value="Znf_C2H2_sf"/>
</dbReference>
<dbReference type="GO" id="GO:0005634">
    <property type="term" value="C:nucleus"/>
    <property type="evidence" value="ECO:0007669"/>
    <property type="project" value="UniProtKB-SubCell"/>
</dbReference>
<dbReference type="EMBL" id="QOIP01000014">
    <property type="protein sequence ID" value="RLU14949.1"/>
    <property type="molecule type" value="Genomic_DNA"/>
</dbReference>
<keyword evidence="2" id="KW-0479">Metal-binding</keyword>
<gene>
    <name evidence="9" type="ORF">DMN91_012836</name>
</gene>
<keyword evidence="4 7" id="KW-0863">Zinc-finger</keyword>
<evidence type="ECO:0000256" key="5">
    <source>
        <dbReference type="ARBA" id="ARBA00022833"/>
    </source>
</evidence>
<keyword evidence="5" id="KW-0862">Zinc</keyword>
<dbReference type="PROSITE" id="PS00028">
    <property type="entry name" value="ZINC_FINGER_C2H2_1"/>
    <property type="match status" value="1"/>
</dbReference>
<keyword evidence="6" id="KW-0539">Nucleus</keyword>
<organism evidence="9 10">
    <name type="scientific">Ooceraea biroi</name>
    <name type="common">Clonal raider ant</name>
    <name type="synonym">Cerapachys biroi</name>
    <dbReference type="NCBI Taxonomy" id="2015173"/>
    <lineage>
        <taxon>Eukaryota</taxon>
        <taxon>Metazoa</taxon>
        <taxon>Ecdysozoa</taxon>
        <taxon>Arthropoda</taxon>
        <taxon>Hexapoda</taxon>
        <taxon>Insecta</taxon>
        <taxon>Pterygota</taxon>
        <taxon>Neoptera</taxon>
        <taxon>Endopterygota</taxon>
        <taxon>Hymenoptera</taxon>
        <taxon>Apocrita</taxon>
        <taxon>Aculeata</taxon>
        <taxon>Formicoidea</taxon>
        <taxon>Formicidae</taxon>
        <taxon>Dorylinae</taxon>
        <taxon>Ooceraea</taxon>
    </lineage>
</organism>
<dbReference type="Pfam" id="PF00096">
    <property type="entry name" value="zf-C2H2"/>
    <property type="match status" value="1"/>
</dbReference>
<evidence type="ECO:0000256" key="1">
    <source>
        <dbReference type="ARBA" id="ARBA00004123"/>
    </source>
</evidence>
<dbReference type="SMART" id="SM00355">
    <property type="entry name" value="ZnF_C2H2"/>
    <property type="match status" value="3"/>
</dbReference>
<reference evidence="9 10" key="1">
    <citation type="journal article" date="2018" name="Genome Res.">
        <title>The genomic architecture and molecular evolution of ant odorant receptors.</title>
        <authorList>
            <person name="McKenzie S.K."/>
            <person name="Kronauer D.J.C."/>
        </authorList>
    </citation>
    <scope>NUCLEOTIDE SEQUENCE [LARGE SCALE GENOMIC DNA]</scope>
    <source>
        <strain evidence="9">Clonal line C1</strain>
    </source>
</reference>
<evidence type="ECO:0000259" key="8">
    <source>
        <dbReference type="PROSITE" id="PS50157"/>
    </source>
</evidence>
<dbReference type="SUPFAM" id="SSF57667">
    <property type="entry name" value="beta-beta-alpha zinc fingers"/>
    <property type="match status" value="1"/>
</dbReference>
<comment type="subcellular location">
    <subcellularLocation>
        <location evidence="1">Nucleus</location>
    </subcellularLocation>
</comment>
<dbReference type="AlphaFoldDB" id="A0A3L8D3Y4"/>